<dbReference type="AlphaFoldDB" id="A0AAP0ICD2"/>
<accession>A0AAP0ICD2</accession>
<dbReference type="GO" id="GO:0042752">
    <property type="term" value="P:regulation of circadian rhythm"/>
    <property type="evidence" value="ECO:0007669"/>
    <property type="project" value="InterPro"/>
</dbReference>
<dbReference type="Proteomes" id="UP001419268">
    <property type="component" value="Unassembled WGS sequence"/>
</dbReference>
<keyword evidence="3" id="KW-1185">Reference proteome</keyword>
<feature type="compositionally biased region" description="Basic and acidic residues" evidence="1">
    <location>
        <begin position="1"/>
        <end position="15"/>
    </location>
</feature>
<organism evidence="2 3">
    <name type="scientific">Stephania cephalantha</name>
    <dbReference type="NCBI Taxonomy" id="152367"/>
    <lineage>
        <taxon>Eukaryota</taxon>
        <taxon>Viridiplantae</taxon>
        <taxon>Streptophyta</taxon>
        <taxon>Embryophyta</taxon>
        <taxon>Tracheophyta</taxon>
        <taxon>Spermatophyta</taxon>
        <taxon>Magnoliopsida</taxon>
        <taxon>Ranunculales</taxon>
        <taxon>Menispermaceae</taxon>
        <taxon>Menispermoideae</taxon>
        <taxon>Cissampelideae</taxon>
        <taxon>Stephania</taxon>
    </lineage>
</organism>
<reference evidence="2 3" key="1">
    <citation type="submission" date="2024-01" db="EMBL/GenBank/DDBJ databases">
        <title>Genome assemblies of Stephania.</title>
        <authorList>
            <person name="Yang L."/>
        </authorList>
    </citation>
    <scope>NUCLEOTIDE SEQUENCE [LARGE SCALE GENOMIC DNA]</scope>
    <source>
        <strain evidence="2">JXDWG</strain>
        <tissue evidence="2">Leaf</tissue>
    </source>
</reference>
<dbReference type="EMBL" id="JBBNAG010000008">
    <property type="protein sequence ID" value="KAK9112776.1"/>
    <property type="molecule type" value="Genomic_DNA"/>
</dbReference>
<feature type="compositionally biased region" description="Basic and acidic residues" evidence="1">
    <location>
        <begin position="246"/>
        <end position="255"/>
    </location>
</feature>
<evidence type="ECO:0000256" key="1">
    <source>
        <dbReference type="SAM" id="MobiDB-lite"/>
    </source>
</evidence>
<dbReference type="InterPro" id="IPR044678">
    <property type="entry name" value="COR27/28"/>
</dbReference>
<feature type="region of interest" description="Disordered" evidence="1">
    <location>
        <begin position="177"/>
        <end position="255"/>
    </location>
</feature>
<evidence type="ECO:0000313" key="3">
    <source>
        <dbReference type="Proteomes" id="UP001419268"/>
    </source>
</evidence>
<comment type="caution">
    <text evidence="2">The sequence shown here is derived from an EMBL/GenBank/DDBJ whole genome shotgun (WGS) entry which is preliminary data.</text>
</comment>
<proteinExistence type="predicted"/>
<dbReference type="PANTHER" id="PTHR33676:SF3">
    <property type="entry name" value="COLD-REGULATED PROTEIN 27"/>
    <property type="match status" value="1"/>
</dbReference>
<protein>
    <submittedName>
        <fullName evidence="2">Uncharacterized protein</fullName>
    </submittedName>
</protein>
<name>A0AAP0ICD2_9MAGN</name>
<dbReference type="GO" id="GO:0009409">
    <property type="term" value="P:response to cold"/>
    <property type="evidence" value="ECO:0007669"/>
    <property type="project" value="InterPro"/>
</dbReference>
<dbReference type="PANTHER" id="PTHR33676">
    <property type="entry name" value="COLD REGULATED PROTEIN 27"/>
    <property type="match status" value="1"/>
</dbReference>
<evidence type="ECO:0000313" key="2">
    <source>
        <dbReference type="EMBL" id="KAK9112776.1"/>
    </source>
</evidence>
<sequence>MERERDLRRTEEETAHTSSGIITTAGFPVAEPQLVEWTDEKHSLYLNYMETSFVRKLYNHEYCSAGSHSWNPKRKNMLDPNSWQKLNANNANSDHFDMLQSRCWRKHNFEKAQPKARIADESSDSANPWVERFKVGKQSKHQAIASKLQVDANIGSQSTSSRSFSACSTSSIQEVTDQNFVNEENGGGQSSRVGRSKKAKTVDSDVLENDQVVPIGKSPDKRTACSVRQSEKIAYQESESPISLDGGKRTRVDYD</sequence>
<feature type="region of interest" description="Disordered" evidence="1">
    <location>
        <begin position="1"/>
        <end position="23"/>
    </location>
</feature>
<gene>
    <name evidence="2" type="ORF">Scep_020295</name>
</gene>